<reference evidence="9 10" key="1">
    <citation type="journal article" date="2013" name="Genome Announc.">
        <title>Genome Sequence of the Pyrene- and Fluoranthene-Degrading Bacterium Cycloclasticus sp. Strain PY97M.</title>
        <authorList>
            <person name="Cui Z."/>
            <person name="Xu G."/>
            <person name="Li Q."/>
            <person name="Gao W."/>
            <person name="Zheng L."/>
        </authorList>
    </citation>
    <scope>NUCLEOTIDE SEQUENCE [LARGE SCALE GENOMIC DNA]</scope>
    <source>
        <strain evidence="9 10">PY97M</strain>
    </source>
</reference>
<dbReference type="GO" id="GO:0006457">
    <property type="term" value="P:protein folding"/>
    <property type="evidence" value="ECO:0007669"/>
    <property type="project" value="InterPro"/>
</dbReference>
<evidence type="ECO:0000256" key="5">
    <source>
        <dbReference type="ARBA" id="ARBA00023235"/>
    </source>
</evidence>
<dbReference type="Pfam" id="PF00254">
    <property type="entry name" value="FKBP_C"/>
    <property type="match status" value="1"/>
</dbReference>
<dbReference type="PANTHER" id="PTHR43811">
    <property type="entry name" value="FKBP-TYPE PEPTIDYL-PROLYL CIS-TRANS ISOMERASE FKPA"/>
    <property type="match status" value="1"/>
</dbReference>
<evidence type="ECO:0000313" key="9">
    <source>
        <dbReference type="EMBL" id="EPD14302.1"/>
    </source>
</evidence>
<evidence type="ECO:0000256" key="4">
    <source>
        <dbReference type="ARBA" id="ARBA00023110"/>
    </source>
</evidence>
<evidence type="ECO:0000313" key="10">
    <source>
        <dbReference type="Proteomes" id="UP000015462"/>
    </source>
</evidence>
<dbReference type="InterPro" id="IPR000774">
    <property type="entry name" value="PPIase_FKBP_N"/>
</dbReference>
<dbReference type="PANTHER" id="PTHR43811:SF19">
    <property type="entry name" value="39 KDA FK506-BINDING NUCLEAR PROTEIN"/>
    <property type="match status" value="1"/>
</dbReference>
<evidence type="ECO:0000256" key="3">
    <source>
        <dbReference type="ARBA" id="ARBA00022729"/>
    </source>
</evidence>
<dbReference type="Gene3D" id="1.10.287.460">
    <property type="entry name" value="Peptidyl-prolyl cis-trans isomerase, FKBP-type, N-terminal domain"/>
    <property type="match status" value="1"/>
</dbReference>
<dbReference type="RefSeq" id="WP_015005330.1">
    <property type="nucleotide sequence ID" value="NZ_FQZJ01000002.1"/>
</dbReference>
<sequence>METEKQKLSYTMGQQIGGGIRQDKLDVETESLVLGLTHSLNGDPSLLNPAEMQAVIEAFQKEMQEKANEAKNNNADKSIQFLKDNLATEGVQVLESGLQYIVINQGTGEKPQATDTVEVHYEGTLINGTVFDSSIKRGEPATFPVNGVIPGWQEALQLMEVGTKWKVFIPSELAYGEQGAGGAIGPNETLIFEMELLAIK</sequence>
<dbReference type="Gene3D" id="3.10.50.40">
    <property type="match status" value="1"/>
</dbReference>
<comment type="similarity">
    <text evidence="2 7">Belongs to the FKBP-type PPIase family.</text>
</comment>
<dbReference type="Proteomes" id="UP000015462">
    <property type="component" value="Unassembled WGS sequence"/>
</dbReference>
<accession>A0AB33Z636</accession>
<proteinExistence type="inferred from homology"/>
<organism evidence="9 10">
    <name type="scientific">Cycloclasticus pugetii</name>
    <dbReference type="NCBI Taxonomy" id="34068"/>
    <lineage>
        <taxon>Bacteria</taxon>
        <taxon>Pseudomonadati</taxon>
        <taxon>Pseudomonadota</taxon>
        <taxon>Gammaproteobacteria</taxon>
        <taxon>Thiotrichales</taxon>
        <taxon>Piscirickettsiaceae</taxon>
        <taxon>Cycloclasticus</taxon>
    </lineage>
</organism>
<evidence type="ECO:0000256" key="1">
    <source>
        <dbReference type="ARBA" id="ARBA00000971"/>
    </source>
</evidence>
<keyword evidence="4 6" id="KW-0697">Rotamase</keyword>
<comment type="catalytic activity">
    <reaction evidence="1 6 7">
        <text>[protein]-peptidylproline (omega=180) = [protein]-peptidylproline (omega=0)</text>
        <dbReference type="Rhea" id="RHEA:16237"/>
        <dbReference type="Rhea" id="RHEA-COMP:10747"/>
        <dbReference type="Rhea" id="RHEA-COMP:10748"/>
        <dbReference type="ChEBI" id="CHEBI:83833"/>
        <dbReference type="ChEBI" id="CHEBI:83834"/>
        <dbReference type="EC" id="5.2.1.8"/>
    </reaction>
</comment>
<keyword evidence="5 6" id="KW-0413">Isomerase</keyword>
<dbReference type="InterPro" id="IPR046357">
    <property type="entry name" value="PPIase_dom_sf"/>
</dbReference>
<keyword evidence="10" id="KW-1185">Reference proteome</keyword>
<dbReference type="FunFam" id="3.10.50.40:FF:000045">
    <property type="entry name" value="Peptidyl-prolyl cis-trans isomerase"/>
    <property type="match status" value="1"/>
</dbReference>
<evidence type="ECO:0000259" key="8">
    <source>
        <dbReference type="PROSITE" id="PS50059"/>
    </source>
</evidence>
<feature type="domain" description="PPIase FKBP-type" evidence="8">
    <location>
        <begin position="114"/>
        <end position="200"/>
    </location>
</feature>
<keyword evidence="3" id="KW-0732">Signal</keyword>
<dbReference type="SUPFAM" id="SSF54534">
    <property type="entry name" value="FKBP-like"/>
    <property type="match status" value="1"/>
</dbReference>
<evidence type="ECO:0000256" key="2">
    <source>
        <dbReference type="ARBA" id="ARBA00006577"/>
    </source>
</evidence>
<name>A0AB33Z636_9GAMM</name>
<protein>
    <recommendedName>
        <fullName evidence="7">Peptidyl-prolyl cis-trans isomerase</fullName>
        <ecNumber evidence="7">5.2.1.8</ecNumber>
    </recommendedName>
</protein>
<gene>
    <name evidence="9" type="ORF">L196_02355</name>
</gene>
<evidence type="ECO:0000256" key="7">
    <source>
        <dbReference type="RuleBase" id="RU003915"/>
    </source>
</evidence>
<dbReference type="PROSITE" id="PS50059">
    <property type="entry name" value="FKBP_PPIASE"/>
    <property type="match status" value="1"/>
</dbReference>
<dbReference type="InterPro" id="IPR036944">
    <property type="entry name" value="PPIase_FKBP_N_sf"/>
</dbReference>
<dbReference type="EMBL" id="ASHL01000001">
    <property type="protein sequence ID" value="EPD14302.1"/>
    <property type="molecule type" value="Genomic_DNA"/>
</dbReference>
<dbReference type="GO" id="GO:0003755">
    <property type="term" value="F:peptidyl-prolyl cis-trans isomerase activity"/>
    <property type="evidence" value="ECO:0007669"/>
    <property type="project" value="UniProtKB-UniRule"/>
</dbReference>
<comment type="caution">
    <text evidence="9">The sequence shown here is derived from an EMBL/GenBank/DDBJ whole genome shotgun (WGS) entry which is preliminary data.</text>
</comment>
<evidence type="ECO:0000256" key="6">
    <source>
        <dbReference type="PROSITE-ProRule" id="PRU00277"/>
    </source>
</evidence>
<dbReference type="Pfam" id="PF01346">
    <property type="entry name" value="FKBP_N"/>
    <property type="match status" value="1"/>
</dbReference>
<dbReference type="InterPro" id="IPR001179">
    <property type="entry name" value="PPIase_FKBP_dom"/>
</dbReference>
<dbReference type="AlphaFoldDB" id="A0AB33Z636"/>
<dbReference type="EC" id="5.2.1.8" evidence="7"/>